<accession>A0AAJ3JTY7</accession>
<proteinExistence type="predicted"/>
<protein>
    <submittedName>
        <fullName evidence="1">Uncharacterized protein</fullName>
    </submittedName>
</protein>
<dbReference type="EMBL" id="ABLTIR010000131">
    <property type="protein sequence ID" value="EKZ1928769.1"/>
    <property type="molecule type" value="Genomic_DNA"/>
</dbReference>
<reference evidence="1" key="1">
    <citation type="submission" date="2023-08" db="EMBL/GenBank/DDBJ databases">
        <authorList>
            <consortium name="Clinical and Environmental Microbiology Branch: Whole genome sequencing antimicrobial resistance pathogens in the healthcare setting"/>
        </authorList>
    </citation>
    <scope>NUCLEOTIDE SEQUENCE</scope>
    <source>
        <strain evidence="1">2023CJ-00293</strain>
    </source>
</reference>
<comment type="caution">
    <text evidence="1">The sequence shown here is derived from an EMBL/GenBank/DDBJ whole genome shotgun (WGS) entry which is preliminary data.</text>
</comment>
<dbReference type="RefSeq" id="WP_024957167.1">
    <property type="nucleotide sequence ID" value="NZ_CP008838.1"/>
</dbReference>
<dbReference type="GeneID" id="93831537"/>
<evidence type="ECO:0000313" key="1">
    <source>
        <dbReference type="EMBL" id="EKZ1928769.1"/>
    </source>
</evidence>
<sequence>MNMTNSASQPPSRSLKLAASQAHDDLDTIAGALNGLRDALEVRGNNDAINRDNLAMLFHATEARNLPEGVSDEGIGEARAAIIDLISPEANLNGISRARVWSLVCLLAKLQEVAVHRLGEIVHGHPALDA</sequence>
<gene>
    <name evidence="1" type="ORF">REH87_003824</name>
</gene>
<organism evidence="1 2">
    <name type="scientific">Stenotrophomonas maltophilia</name>
    <name type="common">Pseudomonas maltophilia</name>
    <name type="synonym">Xanthomonas maltophilia</name>
    <dbReference type="NCBI Taxonomy" id="40324"/>
    <lineage>
        <taxon>Bacteria</taxon>
        <taxon>Pseudomonadati</taxon>
        <taxon>Pseudomonadota</taxon>
        <taxon>Gammaproteobacteria</taxon>
        <taxon>Lysobacterales</taxon>
        <taxon>Lysobacteraceae</taxon>
        <taxon>Stenotrophomonas</taxon>
        <taxon>Stenotrophomonas maltophilia group</taxon>
    </lineage>
</organism>
<dbReference type="Proteomes" id="UP001225498">
    <property type="component" value="Unassembled WGS sequence"/>
</dbReference>
<name>A0AAJ3JTY7_STEMA</name>
<evidence type="ECO:0000313" key="2">
    <source>
        <dbReference type="Proteomes" id="UP001225498"/>
    </source>
</evidence>
<dbReference type="AlphaFoldDB" id="A0AAJ3JTY7"/>